<evidence type="ECO:0000313" key="4">
    <source>
        <dbReference type="EMBL" id="ODS02177.1"/>
    </source>
</evidence>
<dbReference type="SFLD" id="SFLDS00019">
    <property type="entry name" value="Glutathione_Transferase_(cytos"/>
    <property type="match status" value="1"/>
</dbReference>
<dbReference type="GO" id="GO:0016740">
    <property type="term" value="F:transferase activity"/>
    <property type="evidence" value="ECO:0007669"/>
    <property type="project" value="UniProtKB-KW"/>
</dbReference>
<dbReference type="Gene3D" id="3.40.30.10">
    <property type="entry name" value="Glutaredoxin"/>
    <property type="match status" value="1"/>
</dbReference>
<feature type="domain" description="GST C-terminal" evidence="3">
    <location>
        <begin position="88"/>
        <end position="204"/>
    </location>
</feature>
<dbReference type="SFLD" id="SFLDG01151">
    <property type="entry name" value="Main.2:_Nu-like"/>
    <property type="match status" value="1"/>
</dbReference>
<dbReference type="PANTHER" id="PTHR44051:SF2">
    <property type="entry name" value="HYPOTHETICAL GLUTATHIONE S-TRANSFERASE LIKE PROTEIN"/>
    <property type="match status" value="1"/>
</dbReference>
<dbReference type="Pfam" id="PF02798">
    <property type="entry name" value="GST_N"/>
    <property type="match status" value="1"/>
</dbReference>
<dbReference type="PROSITE" id="PS50404">
    <property type="entry name" value="GST_NTER"/>
    <property type="match status" value="1"/>
</dbReference>
<dbReference type="CDD" id="cd03206">
    <property type="entry name" value="GST_C_7"/>
    <property type="match status" value="1"/>
</dbReference>
<gene>
    <name evidence="4" type="ORF">AUC71_16725</name>
</gene>
<dbReference type="SFLD" id="SFLDG00358">
    <property type="entry name" value="Main_(cytGST)"/>
    <property type="match status" value="1"/>
</dbReference>
<comment type="caution">
    <text evidence="4">The sequence shown here is derived from an EMBL/GenBank/DDBJ whole genome shotgun (WGS) entry which is preliminary data.</text>
</comment>
<reference evidence="4 5" key="1">
    <citation type="journal article" date="2016" name="Environ. Microbiol.">
        <title>New Methyloceanibacter diversity from North Sea sediments includes methanotroph containing solely the soluble methane monooxygenase.</title>
        <authorList>
            <person name="Vekeman B."/>
            <person name="Kerckhof F.M."/>
            <person name="Cremers G."/>
            <person name="de Vos P."/>
            <person name="Vandamme P."/>
            <person name="Boon N."/>
            <person name="Op den Camp H.J."/>
            <person name="Heylen K."/>
        </authorList>
    </citation>
    <scope>NUCLEOTIDE SEQUENCE [LARGE SCALE GENOMIC DNA]</scope>
    <source>
        <strain evidence="4 5">R-67177</strain>
    </source>
</reference>
<evidence type="ECO:0000259" key="2">
    <source>
        <dbReference type="PROSITE" id="PS50404"/>
    </source>
</evidence>
<dbReference type="Proteomes" id="UP000095042">
    <property type="component" value="Unassembled WGS sequence"/>
</dbReference>
<organism evidence="4 5">
    <name type="scientific">Methyloceanibacter marginalis</name>
    <dbReference type="NCBI Taxonomy" id="1774971"/>
    <lineage>
        <taxon>Bacteria</taxon>
        <taxon>Pseudomonadati</taxon>
        <taxon>Pseudomonadota</taxon>
        <taxon>Alphaproteobacteria</taxon>
        <taxon>Hyphomicrobiales</taxon>
        <taxon>Hyphomicrobiaceae</taxon>
        <taxon>Methyloceanibacter</taxon>
    </lineage>
</organism>
<dbReference type="InterPro" id="IPR040079">
    <property type="entry name" value="Glutathione_S-Trfase"/>
</dbReference>
<dbReference type="Gene3D" id="1.20.1050.10">
    <property type="match status" value="1"/>
</dbReference>
<keyword evidence="4" id="KW-0808">Transferase</keyword>
<evidence type="ECO:0000313" key="5">
    <source>
        <dbReference type="Proteomes" id="UP000095042"/>
    </source>
</evidence>
<dbReference type="InterPro" id="IPR036282">
    <property type="entry name" value="Glutathione-S-Trfase_C_sf"/>
</dbReference>
<accession>A0A1E3WAQ9</accession>
<dbReference type="Pfam" id="PF00043">
    <property type="entry name" value="GST_C"/>
    <property type="match status" value="1"/>
</dbReference>
<dbReference type="InterPro" id="IPR004046">
    <property type="entry name" value="GST_C"/>
</dbReference>
<dbReference type="PANTHER" id="PTHR44051">
    <property type="entry name" value="GLUTATHIONE S-TRANSFERASE-RELATED"/>
    <property type="match status" value="1"/>
</dbReference>
<dbReference type="EMBL" id="LPWD01000386">
    <property type="protein sequence ID" value="ODS02177.1"/>
    <property type="molecule type" value="Genomic_DNA"/>
</dbReference>
<proteinExistence type="inferred from homology"/>
<dbReference type="SUPFAM" id="SSF52833">
    <property type="entry name" value="Thioredoxin-like"/>
    <property type="match status" value="1"/>
</dbReference>
<dbReference type="OrthoDB" id="9810080at2"/>
<protein>
    <submittedName>
        <fullName evidence="4">Glutathione S-transferase</fullName>
    </submittedName>
</protein>
<dbReference type="InterPro" id="IPR004045">
    <property type="entry name" value="Glutathione_S-Trfase_N"/>
</dbReference>
<dbReference type="InterPro" id="IPR036249">
    <property type="entry name" value="Thioredoxin-like_sf"/>
</dbReference>
<evidence type="ECO:0000259" key="3">
    <source>
        <dbReference type="PROSITE" id="PS50405"/>
    </source>
</evidence>
<dbReference type="InterPro" id="IPR010987">
    <property type="entry name" value="Glutathione-S-Trfase_C-like"/>
</dbReference>
<name>A0A1E3WAQ9_9HYPH</name>
<dbReference type="AlphaFoldDB" id="A0A1E3WAQ9"/>
<sequence length="204" mass="22455">MDTRKLYDLEPSGNCYKVRLFCALLGLELDIEPVDFMAGAHKASPLIDMNPFGEIPVLEDGEIVLRNSQAILVYLARKYGGESWLPADPVEMARVVSWLMVAESEIARGPNDARLHDKFGFPLDIDKAREKAARILGILEAHLSKNDWLALDRATIADIACMPYVALGHEGGVPLDGYPAIRAWIGRIEALPGFIAMPGLERTA</sequence>
<dbReference type="CDD" id="cd03056">
    <property type="entry name" value="GST_N_4"/>
    <property type="match status" value="1"/>
</dbReference>
<evidence type="ECO:0000256" key="1">
    <source>
        <dbReference type="RuleBase" id="RU003494"/>
    </source>
</evidence>
<keyword evidence="5" id="KW-1185">Reference proteome</keyword>
<comment type="similarity">
    <text evidence="1">Belongs to the GST superfamily.</text>
</comment>
<feature type="domain" description="GST N-terminal" evidence="2">
    <location>
        <begin position="2"/>
        <end position="83"/>
    </location>
</feature>
<dbReference type="PROSITE" id="PS50405">
    <property type="entry name" value="GST_CTER"/>
    <property type="match status" value="1"/>
</dbReference>
<dbReference type="SUPFAM" id="SSF47616">
    <property type="entry name" value="GST C-terminal domain-like"/>
    <property type="match status" value="1"/>
</dbReference>
<dbReference type="RefSeq" id="WP_069624638.1">
    <property type="nucleotide sequence ID" value="NZ_LPWD01000386.1"/>
</dbReference>